<comment type="similarity">
    <text evidence="1">Belongs to the outer membrane factor (OMF) (TC 1.B.17) family.</text>
</comment>
<dbReference type="PANTHER" id="PTHR30203:SF30">
    <property type="entry name" value="OUTER MEMBRANE PROTEIN-RELATED"/>
    <property type="match status" value="1"/>
</dbReference>
<dbReference type="Proteomes" id="UP000186469">
    <property type="component" value="Unassembled WGS sequence"/>
</dbReference>
<dbReference type="AlphaFoldDB" id="A0A1M7SSR5"/>
<dbReference type="Gene3D" id="1.20.1600.10">
    <property type="entry name" value="Outer membrane efflux proteins (OEP)"/>
    <property type="match status" value="1"/>
</dbReference>
<dbReference type="Pfam" id="PF02321">
    <property type="entry name" value="OEP"/>
    <property type="match status" value="1"/>
</dbReference>
<accession>A0A1M7SSR5</accession>
<dbReference type="PANTHER" id="PTHR30203">
    <property type="entry name" value="OUTER MEMBRANE CATION EFFLUX PROTEIN"/>
    <property type="match status" value="1"/>
</dbReference>
<reference evidence="3 4" key="1">
    <citation type="submission" date="2016-12" db="EMBL/GenBank/DDBJ databases">
        <authorList>
            <person name="Song W.-J."/>
            <person name="Kurnit D.M."/>
        </authorList>
    </citation>
    <scope>NUCLEOTIDE SEQUENCE [LARGE SCALE GENOMIC DNA]</scope>
    <source>
        <strain evidence="3 4">DSM 11393</strain>
    </source>
</reference>
<organism evidence="3 4">
    <name type="scientific">Desulfovibrio litoralis DSM 11393</name>
    <dbReference type="NCBI Taxonomy" id="1121455"/>
    <lineage>
        <taxon>Bacteria</taxon>
        <taxon>Pseudomonadati</taxon>
        <taxon>Thermodesulfobacteriota</taxon>
        <taxon>Desulfovibrionia</taxon>
        <taxon>Desulfovibrionales</taxon>
        <taxon>Desulfovibrionaceae</taxon>
        <taxon>Desulfovibrio</taxon>
    </lineage>
</organism>
<dbReference type="STRING" id="1121455.SAMN02745728_01224"/>
<dbReference type="InterPro" id="IPR003423">
    <property type="entry name" value="OMP_efflux"/>
</dbReference>
<gene>
    <name evidence="3" type="ORF">SAMN02745728_01224</name>
</gene>
<feature type="compositionally biased region" description="Polar residues" evidence="2">
    <location>
        <begin position="117"/>
        <end position="129"/>
    </location>
</feature>
<dbReference type="InterPro" id="IPR010131">
    <property type="entry name" value="MdtP/NodT-like"/>
</dbReference>
<dbReference type="EMBL" id="FRDI01000004">
    <property type="protein sequence ID" value="SHN61448.1"/>
    <property type="molecule type" value="Genomic_DNA"/>
</dbReference>
<feature type="compositionally biased region" description="Basic and acidic residues" evidence="2">
    <location>
        <begin position="130"/>
        <end position="141"/>
    </location>
</feature>
<dbReference type="OrthoDB" id="9764652at2"/>
<evidence type="ECO:0000313" key="4">
    <source>
        <dbReference type="Proteomes" id="UP000186469"/>
    </source>
</evidence>
<dbReference type="GO" id="GO:0015562">
    <property type="term" value="F:efflux transmembrane transporter activity"/>
    <property type="evidence" value="ECO:0007669"/>
    <property type="project" value="InterPro"/>
</dbReference>
<feature type="region of interest" description="Disordered" evidence="2">
    <location>
        <begin position="117"/>
        <end position="141"/>
    </location>
</feature>
<keyword evidence="4" id="KW-1185">Reference proteome</keyword>
<name>A0A1M7SSR5_9BACT</name>
<dbReference type="SUPFAM" id="SSF56954">
    <property type="entry name" value="Outer membrane efflux proteins (OEP)"/>
    <property type="match status" value="1"/>
</dbReference>
<dbReference type="RefSeq" id="WP_072696903.1">
    <property type="nucleotide sequence ID" value="NZ_FRDI01000004.1"/>
</dbReference>
<evidence type="ECO:0000256" key="2">
    <source>
        <dbReference type="SAM" id="MobiDB-lite"/>
    </source>
</evidence>
<sequence length="514" mass="58611">MSQYFTSKHNSFFCSKSTFIFTICLSVLLLLQGCAIKPQPISQAEHEERVASDRQQLYVNQEPIQGPLTLEEAIARALKYNYDHRLALMESVFQDKQLTSANLAMLPKLAANAGYSNRDNDAASSSISYETRKETLEPSLSSEREKRSFDLTLTWTMLDFGLSYFQANQQADRLLIMQERKRRVVNNIVKEVIAAYWKVLSADKLLPIVEQSIADSEKALKAYSTIQEQNLDSPLETLQHHRDLLNIISHLRRIQADLKMSRIRLAALINCPLQTSFTLAEPDKEMLTPPPLSVSLEEMENKGLAFRPDLREEAYQERIDKTEVHKEIVRMLPGVSVFTGYNYESNKFSLHNTWAEIGAKTTMGLFNLITGPAQIRAANTKVEVAKTRRLAQTVAALVQINLSYYQYQEALEEFQHAKEVSRIEKAIYNIARNEEENQAQSELALIRSSVDAVRAQIEQDRTLSDAYMLWGNMYFSVGGDMVPAGIEQGELKQMTDVIHQKIALWWQGKLPFEE</sequence>
<evidence type="ECO:0000313" key="3">
    <source>
        <dbReference type="EMBL" id="SHN61448.1"/>
    </source>
</evidence>
<evidence type="ECO:0000256" key="1">
    <source>
        <dbReference type="ARBA" id="ARBA00007613"/>
    </source>
</evidence>
<protein>
    <submittedName>
        <fullName evidence="3">Outer membrane protein TolC</fullName>
    </submittedName>
</protein>
<proteinExistence type="inferred from homology"/>